<evidence type="ECO:0000259" key="2">
    <source>
        <dbReference type="Pfam" id="PF10135"/>
    </source>
</evidence>
<dbReference type="Proteomes" id="UP001441944">
    <property type="component" value="Unassembled WGS sequence"/>
</dbReference>
<dbReference type="InterPro" id="IPR019301">
    <property type="entry name" value="Flagellar_prot_FlgJ_N"/>
</dbReference>
<dbReference type="RefSeq" id="WP_295449813.1">
    <property type="nucleotide sequence ID" value="NZ_BAABWU010000001.1"/>
</dbReference>
<feature type="region of interest" description="Disordered" evidence="1">
    <location>
        <begin position="1"/>
        <end position="25"/>
    </location>
</feature>
<proteinExistence type="predicted"/>
<feature type="domain" description="Flagellar protein FlgJ N-terminal" evidence="2">
    <location>
        <begin position="50"/>
        <end position="89"/>
    </location>
</feature>
<gene>
    <name evidence="3" type="ORF">NBRC116598_01400</name>
</gene>
<organism evidence="3 4">
    <name type="scientific">Pseudophaeobacter arcticus</name>
    <dbReference type="NCBI Taxonomy" id="385492"/>
    <lineage>
        <taxon>Bacteria</taxon>
        <taxon>Pseudomonadati</taxon>
        <taxon>Pseudomonadota</taxon>
        <taxon>Alphaproteobacteria</taxon>
        <taxon>Rhodobacterales</taxon>
        <taxon>Paracoccaceae</taxon>
        <taxon>Pseudophaeobacter</taxon>
    </lineage>
</organism>
<reference evidence="3 4" key="1">
    <citation type="submission" date="2024-04" db="EMBL/GenBank/DDBJ databases">
        <title>Draft genome sequence of Pseudophaeobacter arcticus NBRC 116598.</title>
        <authorList>
            <person name="Miyakawa T."/>
            <person name="Kusuya Y."/>
            <person name="Miura T."/>
        </authorList>
    </citation>
    <scope>NUCLEOTIDE SEQUENCE [LARGE SCALE GENOMIC DNA]</scope>
    <source>
        <strain evidence="3 4">SU-CL00105</strain>
    </source>
</reference>
<protein>
    <submittedName>
        <fullName evidence="3">Rod-binding protein</fullName>
    </submittedName>
</protein>
<accession>A0ABQ0AFQ1</accession>
<evidence type="ECO:0000313" key="4">
    <source>
        <dbReference type="Proteomes" id="UP001441944"/>
    </source>
</evidence>
<dbReference type="EMBL" id="BAABWU010000001">
    <property type="protein sequence ID" value="GAA6194696.1"/>
    <property type="molecule type" value="Genomic_DNA"/>
</dbReference>
<comment type="caution">
    <text evidence="3">The sequence shown here is derived from an EMBL/GenBank/DDBJ whole genome shotgun (WGS) entry which is preliminary data.</text>
</comment>
<evidence type="ECO:0000256" key="1">
    <source>
        <dbReference type="SAM" id="MobiDB-lite"/>
    </source>
</evidence>
<name>A0ABQ0AFQ1_9RHOB</name>
<sequence>MPNLTTVHPAPPPPPKLQAASQDAAIRDAAKQLEASFLTEMLKSAGLGKSREGLGGGGEGEDQFSSFLIRAQAEQITEAGGIGLAESLYHAMKDSSND</sequence>
<keyword evidence="4" id="KW-1185">Reference proteome</keyword>
<dbReference type="Pfam" id="PF10135">
    <property type="entry name" value="Rod-binding"/>
    <property type="match status" value="1"/>
</dbReference>
<evidence type="ECO:0000313" key="3">
    <source>
        <dbReference type="EMBL" id="GAA6194696.1"/>
    </source>
</evidence>